<dbReference type="RefSeq" id="WP_133544276.1">
    <property type="nucleotide sequence ID" value="NZ_SNYQ01000003.1"/>
</dbReference>
<organism evidence="1 2">
    <name type="scientific">Mesocricetibacter intestinalis</name>
    <dbReference type="NCBI Taxonomy" id="1521930"/>
    <lineage>
        <taxon>Bacteria</taxon>
        <taxon>Pseudomonadati</taxon>
        <taxon>Pseudomonadota</taxon>
        <taxon>Gammaproteobacteria</taxon>
        <taxon>Pasteurellales</taxon>
        <taxon>Pasteurellaceae</taxon>
        <taxon>Mesocricetibacter</taxon>
    </lineage>
</organism>
<dbReference type="Gene3D" id="3.40.50.1820">
    <property type="entry name" value="alpha/beta hydrolase"/>
    <property type="match status" value="1"/>
</dbReference>
<reference evidence="1 2" key="1">
    <citation type="submission" date="2019-03" db="EMBL/GenBank/DDBJ databases">
        <title>Genomic Encyclopedia of Type Strains, Phase IV (KMG-IV): sequencing the most valuable type-strain genomes for metagenomic binning, comparative biology and taxonomic classification.</title>
        <authorList>
            <person name="Goeker M."/>
        </authorList>
    </citation>
    <scope>NUCLEOTIDE SEQUENCE [LARGE SCALE GENOMIC DNA]</scope>
    <source>
        <strain evidence="1 2">DSM 28403</strain>
    </source>
</reference>
<proteinExistence type="predicted"/>
<protein>
    <submittedName>
        <fullName evidence="1">Biotin synthesis protein BioG</fullName>
    </submittedName>
</protein>
<dbReference type="OrthoDB" id="7688089at2"/>
<dbReference type="InterPro" id="IPR029058">
    <property type="entry name" value="AB_hydrolase_fold"/>
</dbReference>
<keyword evidence="2" id="KW-1185">Reference proteome</keyword>
<dbReference type="Pfam" id="PF04301">
    <property type="entry name" value="BioG"/>
    <property type="match status" value="1"/>
</dbReference>
<dbReference type="SUPFAM" id="SSF53474">
    <property type="entry name" value="alpha/beta-Hydrolases"/>
    <property type="match status" value="1"/>
</dbReference>
<name>A0A4R6VI38_9PAST</name>
<dbReference type="Proteomes" id="UP000295657">
    <property type="component" value="Unassembled WGS sequence"/>
</dbReference>
<accession>A0A4R6VI38</accession>
<dbReference type="AlphaFoldDB" id="A0A4R6VI38"/>
<dbReference type="InterPro" id="IPR007398">
    <property type="entry name" value="BioG"/>
</dbReference>
<evidence type="ECO:0000313" key="1">
    <source>
        <dbReference type="EMBL" id="TDQ58034.1"/>
    </source>
</evidence>
<gene>
    <name evidence="1" type="ORF">EDC45_1103</name>
</gene>
<sequence>MKSTFINQGKANLLVYFSGWSGPGTETEHLIAPPDYDLLICCDYLDLNLDFDFSPYREIRLVAWSMGVWVAEQLMNEIPLISATAVNGTPFPCNENFGIPPALFQATLQGLNRTSRAKFERRMCADNRQLEIYQNLRDHRPLEKIRAELSALYQAQALSPPPKLNWTHALIGSKDRIFPPQNQLNYWQPPVHINLTEDGHYPFAALQYWEQLWS</sequence>
<evidence type="ECO:0000313" key="2">
    <source>
        <dbReference type="Proteomes" id="UP000295657"/>
    </source>
</evidence>
<dbReference type="EMBL" id="SNYQ01000003">
    <property type="protein sequence ID" value="TDQ58034.1"/>
    <property type="molecule type" value="Genomic_DNA"/>
</dbReference>
<comment type="caution">
    <text evidence="1">The sequence shown here is derived from an EMBL/GenBank/DDBJ whole genome shotgun (WGS) entry which is preliminary data.</text>
</comment>